<evidence type="ECO:0000313" key="4">
    <source>
        <dbReference type="EMBL" id="TCO65146.1"/>
    </source>
</evidence>
<proteinExistence type="predicted"/>
<dbReference type="Proteomes" id="UP000295680">
    <property type="component" value="Unassembled WGS sequence"/>
</dbReference>
<evidence type="ECO:0000313" key="5">
    <source>
        <dbReference type="Proteomes" id="UP000295680"/>
    </source>
</evidence>
<dbReference type="Pfam" id="PF13439">
    <property type="entry name" value="Glyco_transf_4"/>
    <property type="match status" value="1"/>
</dbReference>
<sequence>MRILVYPHAMEIGGSQLNAVQLAGAVRDRGHEVIVFSEPGPLVDKVTGMGLEHIEIPLNRRRPSPDVLARLIQVVRGRRIEVVHGYEWPPVVEAFFGPGLRLRTPVVGTVMSMSVVPFFPRTVPLVVGTDAIRDAALAAGHRHVTLLEPPVDTDTDHPGVDGRDFRRDHGIPADEVLVAMVCRLVPELKLEGLLNACDAVGDLAAAGHRVQLVLVGDGRSRDEVAERAAKANAQAGRTVVRLTGEIPDPRPAYAAADVIVGMGGSALRGMAFGKPLVVVGEQGFSELLTPESAPLFLLQGWYGLGGDGVAALRSSLERLVVAADQRLNLGTFARDLVVDRFALKRAARIQEDEYLSAVHTRPPAPAVAVELVRSGGGVVAEKVMTKYRRWRGTVATDDANARPIVVSRGDRP</sequence>
<dbReference type="EMBL" id="SLWS01000001">
    <property type="protein sequence ID" value="TCO65146.1"/>
    <property type="molecule type" value="Genomic_DNA"/>
</dbReference>
<keyword evidence="2 4" id="KW-0808">Transferase</keyword>
<accession>A0A4R2K5K8</accession>
<dbReference type="PANTHER" id="PTHR45947:SF3">
    <property type="entry name" value="SULFOQUINOVOSYL TRANSFERASE SQD2"/>
    <property type="match status" value="1"/>
</dbReference>
<dbReference type="InterPro" id="IPR028098">
    <property type="entry name" value="Glyco_trans_4-like_N"/>
</dbReference>
<keyword evidence="1" id="KW-0328">Glycosyltransferase</keyword>
<feature type="domain" description="Glycosyltransferase subfamily 4-like N-terminal" evidence="3">
    <location>
        <begin position="12"/>
        <end position="110"/>
    </location>
</feature>
<name>A0A4R2K5K8_9PSEU</name>
<dbReference type="GO" id="GO:1901137">
    <property type="term" value="P:carbohydrate derivative biosynthetic process"/>
    <property type="evidence" value="ECO:0007669"/>
    <property type="project" value="UniProtKB-ARBA"/>
</dbReference>
<dbReference type="OrthoDB" id="3861448at2"/>
<gene>
    <name evidence="4" type="ORF">EV192_101934</name>
</gene>
<protein>
    <submittedName>
        <fullName evidence="4">Glycosyltransferase involved in cell wall biosynthesis</fullName>
    </submittedName>
</protein>
<reference evidence="4 5" key="1">
    <citation type="submission" date="2019-03" db="EMBL/GenBank/DDBJ databases">
        <title>Genomic Encyclopedia of Type Strains, Phase IV (KMG-IV): sequencing the most valuable type-strain genomes for metagenomic binning, comparative biology and taxonomic classification.</title>
        <authorList>
            <person name="Goeker M."/>
        </authorList>
    </citation>
    <scope>NUCLEOTIDE SEQUENCE [LARGE SCALE GENOMIC DNA]</scope>
    <source>
        <strain evidence="4 5">DSM 45934</strain>
    </source>
</reference>
<dbReference type="GO" id="GO:0016757">
    <property type="term" value="F:glycosyltransferase activity"/>
    <property type="evidence" value="ECO:0007669"/>
    <property type="project" value="UniProtKB-KW"/>
</dbReference>
<evidence type="ECO:0000259" key="3">
    <source>
        <dbReference type="Pfam" id="PF13439"/>
    </source>
</evidence>
<dbReference type="Gene3D" id="3.40.50.2000">
    <property type="entry name" value="Glycogen Phosphorylase B"/>
    <property type="match status" value="2"/>
</dbReference>
<dbReference type="RefSeq" id="WP_132111376.1">
    <property type="nucleotide sequence ID" value="NZ_SLWS01000001.1"/>
</dbReference>
<keyword evidence="5" id="KW-1185">Reference proteome</keyword>
<dbReference type="InterPro" id="IPR050194">
    <property type="entry name" value="Glycosyltransferase_grp1"/>
</dbReference>
<dbReference type="CDD" id="cd03801">
    <property type="entry name" value="GT4_PimA-like"/>
    <property type="match status" value="1"/>
</dbReference>
<evidence type="ECO:0000256" key="1">
    <source>
        <dbReference type="ARBA" id="ARBA00022676"/>
    </source>
</evidence>
<dbReference type="Pfam" id="PF13692">
    <property type="entry name" value="Glyco_trans_1_4"/>
    <property type="match status" value="1"/>
</dbReference>
<dbReference type="AlphaFoldDB" id="A0A4R2K5K8"/>
<comment type="caution">
    <text evidence="4">The sequence shown here is derived from an EMBL/GenBank/DDBJ whole genome shotgun (WGS) entry which is preliminary data.</text>
</comment>
<dbReference type="PANTHER" id="PTHR45947">
    <property type="entry name" value="SULFOQUINOVOSYL TRANSFERASE SQD2"/>
    <property type="match status" value="1"/>
</dbReference>
<organism evidence="4 5">
    <name type="scientific">Actinocrispum wychmicini</name>
    <dbReference type="NCBI Taxonomy" id="1213861"/>
    <lineage>
        <taxon>Bacteria</taxon>
        <taxon>Bacillati</taxon>
        <taxon>Actinomycetota</taxon>
        <taxon>Actinomycetes</taxon>
        <taxon>Pseudonocardiales</taxon>
        <taxon>Pseudonocardiaceae</taxon>
        <taxon>Actinocrispum</taxon>
    </lineage>
</organism>
<dbReference type="SUPFAM" id="SSF53756">
    <property type="entry name" value="UDP-Glycosyltransferase/glycogen phosphorylase"/>
    <property type="match status" value="1"/>
</dbReference>
<evidence type="ECO:0000256" key="2">
    <source>
        <dbReference type="ARBA" id="ARBA00022679"/>
    </source>
</evidence>